<dbReference type="Proteomes" id="UP000256304">
    <property type="component" value="Unassembled WGS sequence"/>
</dbReference>
<dbReference type="InterPro" id="IPR036264">
    <property type="entry name" value="Bact_exopeptidase_dim_dom"/>
</dbReference>
<sequence length="399" mass="43046">MEITATTEAQLQTVYPQMVQWRRYLHQHPEVSFHEKETSRWIAERLREMGVDVQEGVGGGYGLIATIKGGKPGPVVALRCDIDALPIQDEKKTDYISTVPGVMHACGHDAHTSTMLAIASYYNANRAAITGERRLIFQPAEEVSPGGAKGMVEAGALDGVDAIYGVHLWTPMPYGTAATKPGPFMAAPDEIYIDIVGKGGHGGLPHETVDAVLIGSAMVQAFQTIVSRNVNPLDPAVVSIGSIHAGSTANVIAERCKMTGTVRTFTEEARAFIKERLSVIVSQTAAMYGATATFEYRDGYPPVVNDAKEAARFFKVAPSEFGEEGVSESPLIMAGEDFTYYLREVPGCFMFVGAGGEACGATYPHHHPRFDIDERAMLRAAKLMIAMAEDFATEAAVRA</sequence>
<dbReference type="SUPFAM" id="SSF53187">
    <property type="entry name" value="Zn-dependent exopeptidases"/>
    <property type="match status" value="1"/>
</dbReference>
<evidence type="ECO:0000259" key="3">
    <source>
        <dbReference type="Pfam" id="PF07687"/>
    </source>
</evidence>
<evidence type="ECO:0000256" key="1">
    <source>
        <dbReference type="ARBA" id="ARBA00022801"/>
    </source>
</evidence>
<dbReference type="GO" id="GO:0046872">
    <property type="term" value="F:metal ion binding"/>
    <property type="evidence" value="ECO:0007669"/>
    <property type="project" value="UniProtKB-KW"/>
</dbReference>
<keyword evidence="2" id="KW-0479">Metal-binding</keyword>
<evidence type="ECO:0000313" key="5">
    <source>
        <dbReference type="Proteomes" id="UP000256304"/>
    </source>
</evidence>
<dbReference type="Pfam" id="PF01546">
    <property type="entry name" value="Peptidase_M20"/>
    <property type="match status" value="1"/>
</dbReference>
<dbReference type="SUPFAM" id="SSF55031">
    <property type="entry name" value="Bacterial exopeptidase dimerisation domain"/>
    <property type="match status" value="1"/>
</dbReference>
<feature type="binding site" evidence="2">
    <location>
        <position position="167"/>
    </location>
    <ligand>
        <name>Mn(2+)</name>
        <dbReference type="ChEBI" id="CHEBI:29035"/>
        <label>2</label>
    </ligand>
</feature>
<gene>
    <name evidence="4" type="ORF">A8990_108146</name>
</gene>
<dbReference type="InterPro" id="IPR002933">
    <property type="entry name" value="Peptidase_M20"/>
</dbReference>
<dbReference type="PANTHER" id="PTHR11014">
    <property type="entry name" value="PEPTIDASE M20 FAMILY MEMBER"/>
    <property type="match status" value="1"/>
</dbReference>
<feature type="binding site" evidence="2">
    <location>
        <position position="142"/>
    </location>
    <ligand>
        <name>Mn(2+)</name>
        <dbReference type="ChEBI" id="CHEBI:29035"/>
        <label>2</label>
    </ligand>
</feature>
<reference evidence="4 5" key="1">
    <citation type="submission" date="2018-08" db="EMBL/GenBank/DDBJ databases">
        <title>Genomic Encyclopedia of Type Strains, Phase III (KMG-III): the genomes of soil and plant-associated and newly described type strains.</title>
        <authorList>
            <person name="Whitman W."/>
        </authorList>
    </citation>
    <scope>NUCLEOTIDE SEQUENCE [LARGE SCALE GENOMIC DNA]</scope>
    <source>
        <strain evidence="4 5">CGMCC 1.10966</strain>
    </source>
</reference>
<feature type="binding site" evidence="2">
    <location>
        <position position="108"/>
    </location>
    <ligand>
        <name>Mn(2+)</name>
        <dbReference type="ChEBI" id="CHEBI:29035"/>
        <label>2</label>
    </ligand>
</feature>
<feature type="binding site" evidence="2">
    <location>
        <position position="106"/>
    </location>
    <ligand>
        <name>Mn(2+)</name>
        <dbReference type="ChEBI" id="CHEBI:29035"/>
        <label>2</label>
    </ligand>
</feature>
<dbReference type="PANTHER" id="PTHR11014:SF63">
    <property type="entry name" value="METALLOPEPTIDASE, PUTATIVE (AFU_ORTHOLOGUE AFUA_6G09600)-RELATED"/>
    <property type="match status" value="1"/>
</dbReference>
<name>A0A3D9SGF4_9BACL</name>
<dbReference type="GO" id="GO:0050118">
    <property type="term" value="F:N-acetyldiaminopimelate deacetylase activity"/>
    <property type="evidence" value="ECO:0007669"/>
    <property type="project" value="UniProtKB-ARBA"/>
</dbReference>
<comment type="caution">
    <text evidence="4">The sequence shown here is derived from an EMBL/GenBank/DDBJ whole genome shotgun (WGS) entry which is preliminary data.</text>
</comment>
<dbReference type="AlphaFoldDB" id="A0A3D9SGF4"/>
<dbReference type="GO" id="GO:0019877">
    <property type="term" value="P:diaminopimelate biosynthetic process"/>
    <property type="evidence" value="ECO:0007669"/>
    <property type="project" value="UniProtKB-ARBA"/>
</dbReference>
<feature type="binding site" evidence="2">
    <location>
        <position position="366"/>
    </location>
    <ligand>
        <name>Mn(2+)</name>
        <dbReference type="ChEBI" id="CHEBI:29035"/>
        <label>2</label>
    </ligand>
</feature>
<dbReference type="Pfam" id="PF07687">
    <property type="entry name" value="M20_dimer"/>
    <property type="match status" value="1"/>
</dbReference>
<feature type="domain" description="Peptidase M20 dimerisation" evidence="3">
    <location>
        <begin position="193"/>
        <end position="285"/>
    </location>
</feature>
<keyword evidence="1 4" id="KW-0378">Hydrolase</keyword>
<dbReference type="InterPro" id="IPR011650">
    <property type="entry name" value="Peptidase_M20_dimer"/>
</dbReference>
<dbReference type="FunFam" id="3.30.70.360:FF:000001">
    <property type="entry name" value="N-acetyldiaminopimelate deacetylase"/>
    <property type="match status" value="1"/>
</dbReference>
<organism evidence="4 5">
    <name type="scientific">Paenibacillus taihuensis</name>
    <dbReference type="NCBI Taxonomy" id="1156355"/>
    <lineage>
        <taxon>Bacteria</taxon>
        <taxon>Bacillati</taxon>
        <taxon>Bacillota</taxon>
        <taxon>Bacilli</taxon>
        <taxon>Bacillales</taxon>
        <taxon>Paenibacillaceae</taxon>
        <taxon>Paenibacillus</taxon>
    </lineage>
</organism>
<accession>A0A3D9SGF4</accession>
<evidence type="ECO:0000256" key="2">
    <source>
        <dbReference type="PIRSR" id="PIRSR005962-1"/>
    </source>
</evidence>
<protein>
    <submittedName>
        <fullName evidence="4">Amidohydrolase</fullName>
    </submittedName>
</protein>
<keyword evidence="5" id="KW-1185">Reference proteome</keyword>
<dbReference type="EMBL" id="QTTN01000008">
    <property type="protein sequence ID" value="REE88650.1"/>
    <property type="molecule type" value="Genomic_DNA"/>
</dbReference>
<dbReference type="InterPro" id="IPR017439">
    <property type="entry name" value="Amidohydrolase"/>
</dbReference>
<evidence type="ECO:0000313" key="4">
    <source>
        <dbReference type="EMBL" id="REE88650.1"/>
    </source>
</evidence>
<dbReference type="Gene3D" id="3.40.630.10">
    <property type="entry name" value="Zn peptidases"/>
    <property type="match status" value="1"/>
</dbReference>
<keyword evidence="2" id="KW-0464">Manganese</keyword>
<comment type="cofactor">
    <cofactor evidence="2">
        <name>Mn(2+)</name>
        <dbReference type="ChEBI" id="CHEBI:29035"/>
    </cofactor>
    <text evidence="2">The Mn(2+) ion enhances activity.</text>
</comment>
<proteinExistence type="predicted"/>
<dbReference type="NCBIfam" id="TIGR01891">
    <property type="entry name" value="amidohydrolases"/>
    <property type="match status" value="1"/>
</dbReference>
<dbReference type="Gene3D" id="3.30.70.360">
    <property type="match status" value="1"/>
</dbReference>
<dbReference type="PIRSF" id="PIRSF005962">
    <property type="entry name" value="Pept_M20D_amidohydro"/>
    <property type="match status" value="1"/>
</dbReference>
<dbReference type="CDD" id="cd08021">
    <property type="entry name" value="M20_Acy1_YhaA-like"/>
    <property type="match status" value="1"/>
</dbReference>